<keyword evidence="2" id="KW-0472">Membrane</keyword>
<name>A0A2K1IG33_PHYPA</name>
<dbReference type="Gramene" id="Pp3c24_9110V3.2">
    <property type="protein sequence ID" value="Pp3c24_9110V3.2"/>
    <property type="gene ID" value="Pp3c24_9110"/>
</dbReference>
<dbReference type="CDD" id="cd06174">
    <property type="entry name" value="MFS"/>
    <property type="match status" value="1"/>
</dbReference>
<feature type="compositionally biased region" description="Basic and acidic residues" evidence="1">
    <location>
        <begin position="108"/>
        <end position="126"/>
    </location>
</feature>
<feature type="transmembrane region" description="Helical" evidence="2">
    <location>
        <begin position="387"/>
        <end position="403"/>
    </location>
</feature>
<dbReference type="Proteomes" id="UP000006727">
    <property type="component" value="Chromosome 24"/>
</dbReference>
<feature type="compositionally biased region" description="Polar residues" evidence="1">
    <location>
        <begin position="711"/>
        <end position="724"/>
    </location>
</feature>
<dbReference type="PROSITE" id="PS00636">
    <property type="entry name" value="DNAJ_1"/>
    <property type="match status" value="1"/>
</dbReference>
<evidence type="ECO:0000313" key="4">
    <source>
        <dbReference type="EMBL" id="PNR28236.1"/>
    </source>
</evidence>
<reference evidence="4 6" key="1">
    <citation type="journal article" date="2008" name="Science">
        <title>The Physcomitrella genome reveals evolutionary insights into the conquest of land by plants.</title>
        <authorList>
            <person name="Rensing S."/>
            <person name="Lang D."/>
            <person name="Zimmer A."/>
            <person name="Terry A."/>
            <person name="Salamov A."/>
            <person name="Shapiro H."/>
            <person name="Nishiyama T."/>
            <person name="Perroud P.-F."/>
            <person name="Lindquist E."/>
            <person name="Kamisugi Y."/>
            <person name="Tanahashi T."/>
            <person name="Sakakibara K."/>
            <person name="Fujita T."/>
            <person name="Oishi K."/>
            <person name="Shin-I T."/>
            <person name="Kuroki Y."/>
            <person name="Toyoda A."/>
            <person name="Suzuki Y."/>
            <person name="Hashimoto A."/>
            <person name="Yamaguchi K."/>
            <person name="Sugano A."/>
            <person name="Kohara Y."/>
            <person name="Fujiyama A."/>
            <person name="Anterola A."/>
            <person name="Aoki S."/>
            <person name="Ashton N."/>
            <person name="Barbazuk W.B."/>
            <person name="Barker E."/>
            <person name="Bennetzen J."/>
            <person name="Bezanilla M."/>
            <person name="Blankenship R."/>
            <person name="Cho S.H."/>
            <person name="Dutcher S."/>
            <person name="Estelle M."/>
            <person name="Fawcett J.A."/>
            <person name="Gundlach H."/>
            <person name="Hanada K."/>
            <person name="Heyl A."/>
            <person name="Hicks K.A."/>
            <person name="Hugh J."/>
            <person name="Lohr M."/>
            <person name="Mayer K."/>
            <person name="Melkozernov A."/>
            <person name="Murata T."/>
            <person name="Nelson D."/>
            <person name="Pils B."/>
            <person name="Prigge M."/>
            <person name="Reiss B."/>
            <person name="Renner T."/>
            <person name="Rombauts S."/>
            <person name="Rushton P."/>
            <person name="Sanderfoot A."/>
            <person name="Schween G."/>
            <person name="Shiu S.-H."/>
            <person name="Stueber K."/>
            <person name="Theodoulou F.L."/>
            <person name="Tu H."/>
            <person name="Van de Peer Y."/>
            <person name="Verrier P.J."/>
            <person name="Waters E."/>
            <person name="Wood A."/>
            <person name="Yang L."/>
            <person name="Cove D."/>
            <person name="Cuming A."/>
            <person name="Hasebe M."/>
            <person name="Lucas S."/>
            <person name="Mishler D.B."/>
            <person name="Reski R."/>
            <person name="Grigoriev I."/>
            <person name="Quatrano R.S."/>
            <person name="Boore J.L."/>
        </authorList>
    </citation>
    <scope>NUCLEOTIDE SEQUENCE [LARGE SCALE GENOMIC DNA]</scope>
    <source>
        <strain evidence="5 6">cv. Gransden 2004</strain>
    </source>
</reference>
<dbReference type="AlphaFoldDB" id="A0A2K1IG33"/>
<feature type="compositionally biased region" description="Polar residues" evidence="1">
    <location>
        <begin position="447"/>
        <end position="458"/>
    </location>
</feature>
<reference evidence="4 6" key="2">
    <citation type="journal article" date="2018" name="Plant J.">
        <title>The Physcomitrella patens chromosome-scale assembly reveals moss genome structure and evolution.</title>
        <authorList>
            <person name="Lang D."/>
            <person name="Ullrich K.K."/>
            <person name="Murat F."/>
            <person name="Fuchs J."/>
            <person name="Jenkins J."/>
            <person name="Haas F.B."/>
            <person name="Piednoel M."/>
            <person name="Gundlach H."/>
            <person name="Van Bel M."/>
            <person name="Meyberg R."/>
            <person name="Vives C."/>
            <person name="Morata J."/>
            <person name="Symeonidi A."/>
            <person name="Hiss M."/>
            <person name="Muchero W."/>
            <person name="Kamisugi Y."/>
            <person name="Saleh O."/>
            <person name="Blanc G."/>
            <person name="Decker E.L."/>
            <person name="van Gessel N."/>
            <person name="Grimwood J."/>
            <person name="Hayes R.D."/>
            <person name="Graham S.W."/>
            <person name="Gunter L.E."/>
            <person name="McDaniel S.F."/>
            <person name="Hoernstein S.N.W."/>
            <person name="Larsson A."/>
            <person name="Li F.W."/>
            <person name="Perroud P.F."/>
            <person name="Phillips J."/>
            <person name="Ranjan P."/>
            <person name="Rokshar D.S."/>
            <person name="Rothfels C.J."/>
            <person name="Schneider L."/>
            <person name="Shu S."/>
            <person name="Stevenson D.W."/>
            <person name="Thummler F."/>
            <person name="Tillich M."/>
            <person name="Villarreal Aguilar J.C."/>
            <person name="Widiez T."/>
            <person name="Wong G.K."/>
            <person name="Wymore A."/>
            <person name="Zhang Y."/>
            <person name="Zimmer A.D."/>
            <person name="Quatrano R.S."/>
            <person name="Mayer K.F.X."/>
            <person name="Goodstein D."/>
            <person name="Casacuberta J.M."/>
            <person name="Vandepoele K."/>
            <person name="Reski R."/>
            <person name="Cuming A.C."/>
            <person name="Tuskan G.A."/>
            <person name="Maumus F."/>
            <person name="Salse J."/>
            <person name="Schmutz J."/>
            <person name="Rensing S.A."/>
        </authorList>
    </citation>
    <scope>NUCLEOTIDE SEQUENCE [LARGE SCALE GENOMIC DNA]</scope>
    <source>
        <strain evidence="5 6">cv. Gransden 2004</strain>
    </source>
</reference>
<dbReference type="InterPro" id="IPR036259">
    <property type="entry name" value="MFS_trans_sf"/>
</dbReference>
<dbReference type="Pfam" id="PF14901">
    <property type="entry name" value="Jiv90"/>
    <property type="match status" value="1"/>
</dbReference>
<dbReference type="OrthoDB" id="1507364at2759"/>
<dbReference type="InterPro" id="IPR018253">
    <property type="entry name" value="DnaJ_domain_CS"/>
</dbReference>
<dbReference type="PANTHER" id="PTHR45270:SF4">
    <property type="entry name" value="CHAPERONE DNAJ-DOMAIN SUPERFAMILY PROTEIN"/>
    <property type="match status" value="1"/>
</dbReference>
<accession>A0A2K1IG33</accession>
<dbReference type="PaxDb" id="3218-PP1S196_17V6.1"/>
<feature type="transmembrane region" description="Helical" evidence="2">
    <location>
        <begin position="328"/>
        <end position="347"/>
    </location>
</feature>
<dbReference type="EMBL" id="ABEU02000024">
    <property type="protein sequence ID" value="PNR28236.1"/>
    <property type="molecule type" value="Genomic_DNA"/>
</dbReference>
<dbReference type="STRING" id="3218.A0A2K1IG33"/>
<dbReference type="KEGG" id="ppp:112276849"/>
<feature type="region of interest" description="Disordered" evidence="1">
    <location>
        <begin position="764"/>
        <end position="803"/>
    </location>
</feature>
<feature type="region of interest" description="Disordered" evidence="1">
    <location>
        <begin position="75"/>
        <end position="219"/>
    </location>
</feature>
<reference evidence="5" key="3">
    <citation type="submission" date="2020-12" db="UniProtKB">
        <authorList>
            <consortium name="EnsemblPlants"/>
        </authorList>
    </citation>
    <scope>IDENTIFICATION</scope>
</reference>
<evidence type="ECO:0000259" key="3">
    <source>
        <dbReference type="PROSITE" id="PS50076"/>
    </source>
</evidence>
<dbReference type="SUPFAM" id="SSF46565">
    <property type="entry name" value="Chaperone J-domain"/>
    <property type="match status" value="1"/>
</dbReference>
<evidence type="ECO:0000313" key="5">
    <source>
        <dbReference type="EnsemblPlants" id="Pp3c24_9110V3.1"/>
    </source>
</evidence>
<feature type="domain" description="J" evidence="3">
    <location>
        <begin position="507"/>
        <end position="574"/>
    </location>
</feature>
<keyword evidence="6" id="KW-1185">Reference proteome</keyword>
<organism evidence="4">
    <name type="scientific">Physcomitrium patens</name>
    <name type="common">Spreading-leaved earth moss</name>
    <name type="synonym">Physcomitrella patens</name>
    <dbReference type="NCBI Taxonomy" id="3218"/>
    <lineage>
        <taxon>Eukaryota</taxon>
        <taxon>Viridiplantae</taxon>
        <taxon>Streptophyta</taxon>
        <taxon>Embryophyta</taxon>
        <taxon>Bryophyta</taxon>
        <taxon>Bryophytina</taxon>
        <taxon>Bryopsida</taxon>
        <taxon>Funariidae</taxon>
        <taxon>Funariales</taxon>
        <taxon>Funariaceae</taxon>
        <taxon>Physcomitrium</taxon>
    </lineage>
</organism>
<feature type="compositionally biased region" description="Basic and acidic residues" evidence="1">
    <location>
        <begin position="75"/>
        <end position="85"/>
    </location>
</feature>
<evidence type="ECO:0000256" key="1">
    <source>
        <dbReference type="SAM" id="MobiDB-lite"/>
    </source>
</evidence>
<dbReference type="Pfam" id="PF00226">
    <property type="entry name" value="DnaJ"/>
    <property type="match status" value="1"/>
</dbReference>
<evidence type="ECO:0000313" key="6">
    <source>
        <dbReference type="Proteomes" id="UP000006727"/>
    </source>
</evidence>
<dbReference type="InterPro" id="IPR036869">
    <property type="entry name" value="J_dom_sf"/>
</dbReference>
<protein>
    <recommendedName>
        <fullName evidence="3">J domain-containing protein</fullName>
    </recommendedName>
</protein>
<dbReference type="SUPFAM" id="SSF103473">
    <property type="entry name" value="MFS general substrate transporter"/>
    <property type="match status" value="1"/>
</dbReference>
<dbReference type="Gene3D" id="1.10.287.110">
    <property type="entry name" value="DnaJ domain"/>
    <property type="match status" value="1"/>
</dbReference>
<dbReference type="OMA" id="ICQGMKC"/>
<gene>
    <name evidence="5" type="primary">LOC112276849</name>
    <name evidence="4" type="ORF">PHYPA_028828</name>
</gene>
<dbReference type="Gramene" id="Pp3c24_9110V3.1">
    <property type="protein sequence ID" value="Pp3c24_9110V3.1"/>
    <property type="gene ID" value="Pp3c24_9110"/>
</dbReference>
<dbReference type="SMART" id="SM00271">
    <property type="entry name" value="DnaJ"/>
    <property type="match status" value="1"/>
</dbReference>
<feature type="transmembrane region" description="Helical" evidence="2">
    <location>
        <begin position="353"/>
        <end position="375"/>
    </location>
</feature>
<dbReference type="FunCoup" id="A0A2K1IG33">
    <property type="interactions" value="1780"/>
</dbReference>
<feature type="transmembrane region" description="Helical" evidence="2">
    <location>
        <begin position="303"/>
        <end position="323"/>
    </location>
</feature>
<proteinExistence type="predicted"/>
<feature type="region of interest" description="Disordered" evidence="1">
    <location>
        <begin position="1"/>
        <end position="43"/>
    </location>
</feature>
<dbReference type="InterPro" id="IPR001623">
    <property type="entry name" value="DnaJ_domain"/>
</dbReference>
<keyword evidence="2" id="KW-1133">Transmembrane helix</keyword>
<dbReference type="CDD" id="cd06257">
    <property type="entry name" value="DnaJ"/>
    <property type="match status" value="1"/>
</dbReference>
<feature type="compositionally biased region" description="Basic residues" evidence="1">
    <location>
        <begin position="792"/>
        <end position="803"/>
    </location>
</feature>
<feature type="compositionally biased region" description="Low complexity" evidence="1">
    <location>
        <begin position="475"/>
        <end position="487"/>
    </location>
</feature>
<keyword evidence="2" id="KW-0812">Transmembrane</keyword>
<dbReference type="RefSeq" id="XP_024364380.1">
    <property type="nucleotide sequence ID" value="XM_024508612.2"/>
</dbReference>
<feature type="compositionally biased region" description="Low complexity" evidence="1">
    <location>
        <begin position="12"/>
        <end position="28"/>
    </location>
</feature>
<dbReference type="PROSITE" id="PS50076">
    <property type="entry name" value="DNAJ_2"/>
    <property type="match status" value="1"/>
</dbReference>
<feature type="compositionally biased region" description="Basic and acidic residues" evidence="1">
    <location>
        <begin position="190"/>
        <end position="219"/>
    </location>
</feature>
<feature type="compositionally biased region" description="Basic and acidic residues" evidence="1">
    <location>
        <begin position="29"/>
        <end position="42"/>
    </location>
</feature>
<sequence length="803" mass="88418">MVPERQQDGEAEPAPGGANAGENPGVNENQKDTMRPMEDSGEKVCVAEQLTSEYTMQEELKEMNADFVSRAFNNEERTEELKREGSVSSPQTDWKEELKSQDSVSSPRAEKIEGRKEQANLAEELRIGGNKGKGSDSVGRGGKGAGGRSSKTKTNRSKGGDGANKSSPTIGAAGLPSMRRTRSQPGRARGGGEREEILQEPGQGKEEPHRGDSLRRDRPSSDMVANLAANCAAWVAWVKQWVEKQEPRRVAVRDYLLQLRARVESKVKQHWPLARAWLILITRVMLMLSLLGLEAAIRGFASLFRLGSAAHFLLLWCTVISFIRLAGLFNLVIALVLAAGTVFLVGYTPAIAMLAIFGALVLWLYGSFWLTGAIIITGGALFAANQGRLAVSVTVIYAVYSIISSGGWFWLLICIALSFISSDLAVYFLSPVDKDEKFSQTKAEHTPFSQQKSFNGRSSDYGGPHSDTYQGNADSTRSSTGASTSGANEGDPLSAEEEVARVLSCNDHYAILGFARYEAFDASSLKREYRKKAIIVHPDKNGGNDQAEEAFKRLQNAYEVLLDAMKKKTYDEELRREEILMTIRRHHVHANGRNGAPDCGCKHSEDDGEDLPANSRRISCRKCGNNHAWISTNKTKLRARWCQECQDHHPAKDGDGWVEQTVQAFFFGIFQKDDIPHAYACADGMVYEVTEWVRCQGLKCQPNTHKPSFHVNTSGIGKSPTTKPRSARDTPTGADGFPFPGFHSNMTEQEFFDWVKNNSSNFTDMNGGVPFPDGSPFSERGSPAKPGSATKTRGKKKKGKKQW</sequence>
<feature type="region of interest" description="Disordered" evidence="1">
    <location>
        <begin position="711"/>
        <end position="740"/>
    </location>
</feature>
<dbReference type="InterPro" id="IPR032843">
    <property type="entry name" value="Jiv"/>
</dbReference>
<feature type="region of interest" description="Disordered" evidence="1">
    <location>
        <begin position="440"/>
        <end position="493"/>
    </location>
</feature>
<dbReference type="PRINTS" id="PR00625">
    <property type="entry name" value="JDOMAIN"/>
</dbReference>
<dbReference type="PANTHER" id="PTHR45270">
    <property type="entry name" value="OS03G0832900 PROTEIN"/>
    <property type="match status" value="1"/>
</dbReference>
<dbReference type="EnsemblPlants" id="Pp3c24_9110V3.2">
    <property type="protein sequence ID" value="Pp3c24_9110V3.2"/>
    <property type="gene ID" value="Pp3c24_9110"/>
</dbReference>
<dbReference type="GeneID" id="112276849"/>
<dbReference type="EnsemblPlants" id="Pp3c24_9110V3.1">
    <property type="protein sequence ID" value="Pp3c24_9110V3.1"/>
    <property type="gene ID" value="Pp3c24_9110"/>
</dbReference>
<feature type="transmembrane region" description="Helical" evidence="2">
    <location>
        <begin position="276"/>
        <end position="297"/>
    </location>
</feature>
<evidence type="ECO:0000256" key="2">
    <source>
        <dbReference type="SAM" id="Phobius"/>
    </source>
</evidence>